<evidence type="ECO:0000313" key="2">
    <source>
        <dbReference type="Proteomes" id="UP001151760"/>
    </source>
</evidence>
<protein>
    <submittedName>
        <fullName evidence="1">Uncharacterized protein</fullName>
    </submittedName>
</protein>
<sequence>MTGKKVYPSIILLSDAALAKPGHVGPSSAHQSVILPYADDVGKGAAPARTAEGARANKDDASFLTMGDEIEKKLFPLVPGPYYMPYPYAEGQSSESSRVSQNGGYVSARVVQPDECLDCPHEVKKLRDQLAKDEGAFARAAESKTYKYKDMAADGEERIKASISVLLYEKILRSAKNTLDEVASLQLEKLTPCVPTVHASSSAYATSSSQKTFGHTSAQSASKFKKATQVEAHSGREFIAYVNRLFVHLLFECKYYDI</sequence>
<comment type="caution">
    <text evidence="1">The sequence shown here is derived from an EMBL/GenBank/DDBJ whole genome shotgun (WGS) entry which is preliminary data.</text>
</comment>
<organism evidence="1 2">
    <name type="scientific">Tanacetum coccineum</name>
    <dbReference type="NCBI Taxonomy" id="301880"/>
    <lineage>
        <taxon>Eukaryota</taxon>
        <taxon>Viridiplantae</taxon>
        <taxon>Streptophyta</taxon>
        <taxon>Embryophyta</taxon>
        <taxon>Tracheophyta</taxon>
        <taxon>Spermatophyta</taxon>
        <taxon>Magnoliopsida</taxon>
        <taxon>eudicotyledons</taxon>
        <taxon>Gunneridae</taxon>
        <taxon>Pentapetalae</taxon>
        <taxon>asterids</taxon>
        <taxon>campanulids</taxon>
        <taxon>Asterales</taxon>
        <taxon>Asteraceae</taxon>
        <taxon>Asteroideae</taxon>
        <taxon>Anthemideae</taxon>
        <taxon>Anthemidinae</taxon>
        <taxon>Tanacetum</taxon>
    </lineage>
</organism>
<keyword evidence="2" id="KW-1185">Reference proteome</keyword>
<reference evidence="1" key="1">
    <citation type="journal article" date="2022" name="Int. J. Mol. Sci.">
        <title>Draft Genome of Tanacetum Coccineum: Genomic Comparison of Closely Related Tanacetum-Family Plants.</title>
        <authorList>
            <person name="Yamashiro T."/>
            <person name="Shiraishi A."/>
            <person name="Nakayama K."/>
            <person name="Satake H."/>
        </authorList>
    </citation>
    <scope>NUCLEOTIDE SEQUENCE</scope>
</reference>
<evidence type="ECO:0000313" key="1">
    <source>
        <dbReference type="EMBL" id="GJT75310.1"/>
    </source>
</evidence>
<dbReference type="Proteomes" id="UP001151760">
    <property type="component" value="Unassembled WGS sequence"/>
</dbReference>
<proteinExistence type="predicted"/>
<dbReference type="EMBL" id="BQNB010018519">
    <property type="protein sequence ID" value="GJT75310.1"/>
    <property type="molecule type" value="Genomic_DNA"/>
</dbReference>
<gene>
    <name evidence="1" type="ORF">Tco_1042035</name>
</gene>
<accession>A0ABQ5GIF0</accession>
<reference evidence="1" key="2">
    <citation type="submission" date="2022-01" db="EMBL/GenBank/DDBJ databases">
        <authorList>
            <person name="Yamashiro T."/>
            <person name="Shiraishi A."/>
            <person name="Satake H."/>
            <person name="Nakayama K."/>
        </authorList>
    </citation>
    <scope>NUCLEOTIDE SEQUENCE</scope>
</reference>
<name>A0ABQ5GIF0_9ASTR</name>